<reference evidence="2" key="2">
    <citation type="submission" date="2012-02" db="EMBL/GenBank/DDBJ databases">
        <authorList>
            <person name="Feng W."/>
            <person name="Liu Z."/>
            <person name="Li S."/>
            <person name="Tang W."/>
            <person name="Yang J."/>
        </authorList>
    </citation>
    <scope>NUCLEOTIDE SEQUENCE</scope>
    <source>
        <strain evidence="2">RI</strain>
    </source>
</reference>
<dbReference type="EMBL" id="LN871598">
    <property type="protein sequence ID" value="CTQ41566.1"/>
    <property type="molecule type" value="Genomic_DNA"/>
</dbReference>
<evidence type="ECO:0000313" key="4">
    <source>
        <dbReference type="Proteomes" id="UP000002899"/>
    </source>
</evidence>
<protein>
    <submittedName>
        <fullName evidence="2 3">BMN1 family protein</fullName>
    </submittedName>
</protein>
<dbReference type="AlphaFoldDB" id="A0A0K3AM01"/>
<dbReference type="VEuPathDB" id="PiroplasmaDB:BmR1_04g09990"/>
<reference evidence="2 4" key="1">
    <citation type="journal article" date="2012" name="Nucleic Acids Res.">
        <title>Sequencing of the smallest Apicomplexan genome from the human pathogen Babesia microti.</title>
        <authorList>
            <person name="Cornillot E."/>
            <person name="Hadj-Kaddour K."/>
            <person name="Dassouli A."/>
            <person name="Noel B."/>
            <person name="Ranwez V."/>
            <person name="Vacherie B."/>
            <person name="Augagneur Y."/>
            <person name="Bres V."/>
            <person name="Duclos A."/>
            <person name="Randazzo S."/>
            <person name="Carcy B."/>
            <person name="Debierre-Grockiego F."/>
            <person name="Delbecq S."/>
            <person name="Moubri-Menage K."/>
            <person name="Shams-Eldin H."/>
            <person name="Usmani-Brown S."/>
            <person name="Bringaud F."/>
            <person name="Wincker P."/>
            <person name="Vivares C.P."/>
            <person name="Schwarz R.T."/>
            <person name="Schetters T.P."/>
            <person name="Krause P.J."/>
            <person name="Gorenflot A."/>
            <person name="Berry V."/>
            <person name="Barbe V."/>
            <person name="Ben Mamoun C."/>
        </authorList>
    </citation>
    <scope>NUCLEOTIDE SEQUENCE [LARGE SCALE GENOMIC DNA]</scope>
    <source>
        <strain evidence="2 4">RI</strain>
    </source>
</reference>
<evidence type="ECO:0000256" key="1">
    <source>
        <dbReference type="SAM" id="Phobius"/>
    </source>
</evidence>
<keyword evidence="1" id="KW-0472">Membrane</keyword>
<name>A0A0K3AM01_BABMR</name>
<feature type="transmembrane region" description="Helical" evidence="1">
    <location>
        <begin position="101"/>
        <end position="120"/>
    </location>
</feature>
<evidence type="ECO:0000313" key="2">
    <source>
        <dbReference type="EMBL" id="CTQ40596.1"/>
    </source>
</evidence>
<gene>
    <name evidence="3" type="ORF">BMR1_03g04850</name>
    <name evidence="2" type="ORF">BmR1_04g09990</name>
</gene>
<dbReference type="KEGG" id="bmic:BMR1_03g04850"/>
<dbReference type="RefSeq" id="XP_012649577.1">
    <property type="nucleotide sequence ID" value="XM_012794123.1"/>
</dbReference>
<evidence type="ECO:0000313" key="3">
    <source>
        <dbReference type="EMBL" id="CTQ41566.1"/>
    </source>
</evidence>
<keyword evidence="1" id="KW-1133">Transmembrane helix</keyword>
<dbReference type="VEuPathDB" id="PiroplasmaDB:BMR1_03g04850"/>
<accession>A0A0K3AM01</accession>
<reference evidence="2 4" key="4">
    <citation type="journal article" date="2016" name="Sci. Rep.">
        <title>Genome-wide diversity and gene expression profiling of Babesia microti isolates identify polymorphic genes that mediate host-pathogen interactions.</title>
        <authorList>
            <person name="Silva J.C."/>
            <person name="Cornillot E."/>
            <person name="McCracken C."/>
            <person name="Usmani-Brown S."/>
            <person name="Dwivedi A."/>
            <person name="Ifeonu O.O."/>
            <person name="Crabtree J."/>
            <person name="Gotia H.T."/>
            <person name="Virji A.Z."/>
            <person name="Reynes C."/>
            <person name="Colinge J."/>
            <person name="Kumar V."/>
            <person name="Lawres L."/>
            <person name="Pazzi J.E."/>
            <person name="Pablo J.V."/>
            <person name="Hung C."/>
            <person name="Brancato J."/>
            <person name="Kumari P."/>
            <person name="Orvis J."/>
            <person name="Tretina K."/>
            <person name="Chibucos M."/>
            <person name="Ott S."/>
            <person name="Sadzewicz L."/>
            <person name="Sengamalay N."/>
            <person name="Shetty A.C."/>
            <person name="Su Q."/>
            <person name="Tallon L."/>
            <person name="Fraser C.M."/>
            <person name="Frutos R."/>
            <person name="Molina D.M."/>
            <person name="Krause P.J."/>
            <person name="Ben Mamoun C."/>
        </authorList>
    </citation>
    <scope>NUCLEOTIDE SEQUENCE [LARGE SCALE GENOMIC DNA]</scope>
    <source>
        <strain evidence="2 4">RI</strain>
    </source>
</reference>
<dbReference type="GeneID" id="24425615"/>
<dbReference type="Proteomes" id="UP000002899">
    <property type="component" value="Chromosome IV"/>
</dbReference>
<organism evidence="2 4">
    <name type="scientific">Babesia microti (strain RI)</name>
    <dbReference type="NCBI Taxonomy" id="1133968"/>
    <lineage>
        <taxon>Eukaryota</taxon>
        <taxon>Sar</taxon>
        <taxon>Alveolata</taxon>
        <taxon>Apicomplexa</taxon>
        <taxon>Aconoidasida</taxon>
        <taxon>Piroplasmida</taxon>
        <taxon>Babesiidae</taxon>
        <taxon>Babesia</taxon>
    </lineage>
</organism>
<dbReference type="EMBL" id="LN871599">
    <property type="protein sequence ID" value="CTQ40596.1"/>
    <property type="molecule type" value="Genomic_DNA"/>
</dbReference>
<sequence>MTISDAAKDFEYEYKKRKADTLCDVSLAFNSLVQSLAIKFGANVLKNKIFNKDGINNTNFKDMIKEVILATEEVNKVLASGFLTLDILVFFKSFISTIPKVSNSIIPGFKALIVFVYLIWI</sequence>
<dbReference type="Proteomes" id="UP000002899">
    <property type="component" value="Chromosome III"/>
</dbReference>
<keyword evidence="4" id="KW-1185">Reference proteome</keyword>
<reference evidence="2 4" key="3">
    <citation type="journal article" date="2013" name="PLoS ONE">
        <title>Whole genome mapping and re-organization of the nuclear and mitochondrial genomes of Babesia microti isolates.</title>
        <authorList>
            <person name="Cornillot E."/>
            <person name="Dassouli A."/>
            <person name="Garg A."/>
            <person name="Pachikara N."/>
            <person name="Randazzo S."/>
            <person name="Depoix D."/>
            <person name="Carcy B."/>
            <person name="Delbecq S."/>
            <person name="Frutos R."/>
            <person name="Silva J.C."/>
            <person name="Sutton R."/>
            <person name="Krause P.J."/>
            <person name="Mamoun C.B."/>
        </authorList>
    </citation>
    <scope>NUCLEOTIDE SEQUENCE [LARGE SCALE GENOMIC DNA]</scope>
    <source>
        <strain evidence="2 4">RI</strain>
    </source>
</reference>
<keyword evidence="1" id="KW-0812">Transmembrane</keyword>
<proteinExistence type="predicted"/>